<dbReference type="RefSeq" id="WP_245347799.1">
    <property type="nucleotide sequence ID" value="NZ_JAGGMB010000011.1"/>
</dbReference>
<gene>
    <name evidence="1" type="ORF">J2Z64_003117</name>
</gene>
<sequence length="51" mass="5914">MKLIAVTTDSMPVEKLVETITAIINEVDFVQIREKSKSARELMLLLDYWCK</sequence>
<reference evidence="1" key="1">
    <citation type="submission" date="2021-03" db="EMBL/GenBank/DDBJ databases">
        <title>Genomic Encyclopedia of Type Strains, Phase IV (KMG-IV): sequencing the most valuable type-strain genomes for metagenomic binning, comparative biology and taxonomic classification.</title>
        <authorList>
            <person name="Goeker M."/>
        </authorList>
    </citation>
    <scope>NUCLEOTIDE SEQUENCE</scope>
    <source>
        <strain evidence="1">DSM 107338</strain>
    </source>
</reference>
<comment type="caution">
    <text evidence="1">The sequence shown here is derived from an EMBL/GenBank/DDBJ whole genome shotgun (WGS) entry which is preliminary data.</text>
</comment>
<protein>
    <submittedName>
        <fullName evidence="1">Thiamine monophosphate synthase</fullName>
    </submittedName>
</protein>
<name>A0A9X0YU03_9BACI</name>
<dbReference type="EMBL" id="JAGGMB010000011">
    <property type="protein sequence ID" value="MBP2078848.1"/>
    <property type="molecule type" value="Genomic_DNA"/>
</dbReference>
<organism evidence="1 2">
    <name type="scientific">Oceanobacillus polygoni</name>
    <dbReference type="NCBI Taxonomy" id="1235259"/>
    <lineage>
        <taxon>Bacteria</taxon>
        <taxon>Bacillati</taxon>
        <taxon>Bacillota</taxon>
        <taxon>Bacilli</taxon>
        <taxon>Bacillales</taxon>
        <taxon>Bacillaceae</taxon>
        <taxon>Oceanobacillus</taxon>
    </lineage>
</organism>
<keyword evidence="2" id="KW-1185">Reference proteome</keyword>
<accession>A0A9X0YU03</accession>
<proteinExistence type="predicted"/>
<dbReference type="AlphaFoldDB" id="A0A9X0YU03"/>
<dbReference type="InterPro" id="IPR013785">
    <property type="entry name" value="Aldolase_TIM"/>
</dbReference>
<evidence type="ECO:0000313" key="2">
    <source>
        <dbReference type="Proteomes" id="UP001138793"/>
    </source>
</evidence>
<dbReference type="Proteomes" id="UP001138793">
    <property type="component" value="Unassembled WGS sequence"/>
</dbReference>
<evidence type="ECO:0000313" key="1">
    <source>
        <dbReference type="EMBL" id="MBP2078848.1"/>
    </source>
</evidence>
<dbReference type="Gene3D" id="3.20.20.70">
    <property type="entry name" value="Aldolase class I"/>
    <property type="match status" value="1"/>
</dbReference>